<sequence length="205" mass="22797">MLLLQLSCAQGPAECELAVTKALQLLYREAEAQGVRASLVEQVAGQGRGTYRSVLVSLDGEQAARLAERWTGTLLWTCKSPYRPGYKRKNWYFAGQLFKAPEDSMDGTIRFEAMRASGPGGQHVNTTDSAVRATHLASGISVRVQSERSQHDNKRVARLLILQRLADRQQQSAEALRLQRRHAHHSVERGNPVRSFNGDGFTPQN</sequence>
<keyword evidence="5" id="KW-1185">Reference proteome</keyword>
<accession>A0A1H4R7E4</accession>
<dbReference type="PANTHER" id="PTHR43804:SF9">
    <property type="entry name" value="PEPTIDE CHAIN RELEASE FACTOR HOMOLOG-RELATED"/>
    <property type="match status" value="1"/>
</dbReference>
<dbReference type="EMBL" id="FNTJ01000001">
    <property type="protein sequence ID" value="SEC27601.1"/>
    <property type="molecule type" value="Genomic_DNA"/>
</dbReference>
<dbReference type="InterPro" id="IPR017509">
    <property type="entry name" value="PrfH"/>
</dbReference>
<dbReference type="PANTHER" id="PTHR43804">
    <property type="entry name" value="LD18447P"/>
    <property type="match status" value="1"/>
</dbReference>
<dbReference type="InterPro" id="IPR050057">
    <property type="entry name" value="Prokaryotic/Mito_RF"/>
</dbReference>
<dbReference type="Proteomes" id="UP000198982">
    <property type="component" value="Unassembled WGS sequence"/>
</dbReference>
<protein>
    <submittedName>
        <fullName evidence="4">Peptide chain release factor</fullName>
    </submittedName>
</protein>
<evidence type="ECO:0000313" key="5">
    <source>
        <dbReference type="Proteomes" id="UP000198982"/>
    </source>
</evidence>
<evidence type="ECO:0000256" key="1">
    <source>
        <dbReference type="ARBA" id="ARBA00010835"/>
    </source>
</evidence>
<comment type="similarity">
    <text evidence="1">Belongs to the prokaryotic/mitochondrial release factor family.</text>
</comment>
<dbReference type="AlphaFoldDB" id="A0A1H4R7E4"/>
<organism evidence="4 5">
    <name type="scientific">Pseudomonas saponiphila</name>
    <dbReference type="NCBI Taxonomy" id="556534"/>
    <lineage>
        <taxon>Bacteria</taxon>
        <taxon>Pseudomonadati</taxon>
        <taxon>Pseudomonadota</taxon>
        <taxon>Gammaproteobacteria</taxon>
        <taxon>Pseudomonadales</taxon>
        <taxon>Pseudomonadaceae</taxon>
        <taxon>Pseudomonas</taxon>
    </lineage>
</organism>
<dbReference type="NCBIfam" id="TIGR03072">
    <property type="entry name" value="release_prfH"/>
    <property type="match status" value="1"/>
</dbReference>
<feature type="domain" description="Prokaryotic-type class I peptide chain release factors" evidence="3">
    <location>
        <begin position="115"/>
        <end position="131"/>
    </location>
</feature>
<dbReference type="Gene3D" id="3.30.160.20">
    <property type="match status" value="1"/>
</dbReference>
<dbReference type="InterPro" id="IPR000352">
    <property type="entry name" value="Pep_chain_release_fac_I"/>
</dbReference>
<name>A0A1H4R7E4_9PSED</name>
<proteinExistence type="inferred from homology"/>
<gene>
    <name evidence="4" type="ORF">SAMN05216178_4063</name>
</gene>
<dbReference type="PROSITE" id="PS00745">
    <property type="entry name" value="RF_PROK_I"/>
    <property type="match status" value="1"/>
</dbReference>
<dbReference type="SUPFAM" id="SSF75620">
    <property type="entry name" value="Release factor"/>
    <property type="match status" value="1"/>
</dbReference>
<dbReference type="RefSeq" id="WP_092317332.1">
    <property type="nucleotide sequence ID" value="NZ_FNTJ01000001.1"/>
</dbReference>
<dbReference type="Gene3D" id="3.30.70.1660">
    <property type="match status" value="1"/>
</dbReference>
<evidence type="ECO:0000256" key="2">
    <source>
        <dbReference type="SAM" id="MobiDB-lite"/>
    </source>
</evidence>
<dbReference type="Pfam" id="PF00472">
    <property type="entry name" value="RF-1"/>
    <property type="match status" value="1"/>
</dbReference>
<reference evidence="5" key="1">
    <citation type="submission" date="2016-10" db="EMBL/GenBank/DDBJ databases">
        <authorList>
            <person name="Varghese N."/>
            <person name="Submissions S."/>
        </authorList>
    </citation>
    <scope>NUCLEOTIDE SEQUENCE [LARGE SCALE GENOMIC DNA]</scope>
    <source>
        <strain evidence="5">DSM 9751</strain>
    </source>
</reference>
<dbReference type="InterPro" id="IPR045853">
    <property type="entry name" value="Pep_chain_release_fac_I_sf"/>
</dbReference>
<feature type="region of interest" description="Disordered" evidence="2">
    <location>
        <begin position="173"/>
        <end position="205"/>
    </location>
</feature>
<evidence type="ECO:0000313" key="4">
    <source>
        <dbReference type="EMBL" id="SEC27601.1"/>
    </source>
</evidence>
<evidence type="ECO:0000259" key="3">
    <source>
        <dbReference type="PROSITE" id="PS00745"/>
    </source>
</evidence>
<dbReference type="GO" id="GO:0003747">
    <property type="term" value="F:translation release factor activity"/>
    <property type="evidence" value="ECO:0007669"/>
    <property type="project" value="InterPro"/>
</dbReference>